<dbReference type="PROSITE" id="PS50923">
    <property type="entry name" value="SUSHI"/>
    <property type="match status" value="1"/>
</dbReference>
<name>A0A8K0EWE0_BRALA</name>
<keyword evidence="6" id="KW-0812">Transmembrane</keyword>
<sequence length="147" mass="15114">MHVATPSTTQVSALQTDYTTRECPALAAPANGALSPPGASAYQDEVTFSCNQGFEMDGAVSATCQANGTWTETPFVAVGVVVGVGCLVAGLMLTRLVLRCRAARNGRNDIASWPLLAAETSGVPESAKAPGCIASTSVRHRTNCALT</sequence>
<proteinExistence type="predicted"/>
<keyword evidence="6" id="KW-0472">Membrane</keyword>
<feature type="transmembrane region" description="Helical" evidence="6">
    <location>
        <begin position="75"/>
        <end position="98"/>
    </location>
</feature>
<evidence type="ECO:0000259" key="7">
    <source>
        <dbReference type="PROSITE" id="PS50923"/>
    </source>
</evidence>
<dbReference type="CDD" id="cd00033">
    <property type="entry name" value="CCP"/>
    <property type="match status" value="1"/>
</dbReference>
<evidence type="ECO:0000256" key="3">
    <source>
        <dbReference type="ARBA" id="ARBA00023157"/>
    </source>
</evidence>
<evidence type="ECO:0000313" key="9">
    <source>
        <dbReference type="Proteomes" id="UP000838412"/>
    </source>
</evidence>
<dbReference type="SMART" id="SM00032">
    <property type="entry name" value="CCP"/>
    <property type="match status" value="1"/>
</dbReference>
<keyword evidence="6" id="KW-1133">Transmembrane helix</keyword>
<dbReference type="InterPro" id="IPR050350">
    <property type="entry name" value="Compl-Cell_Adhes-Reg"/>
</dbReference>
<dbReference type="InterPro" id="IPR035976">
    <property type="entry name" value="Sushi/SCR/CCP_sf"/>
</dbReference>
<accession>A0A8K0EWE0</accession>
<keyword evidence="4" id="KW-0325">Glycoprotein</keyword>
<keyword evidence="9" id="KW-1185">Reference proteome</keyword>
<gene>
    <name evidence="8" type="primary">Hypp4020</name>
    <name evidence="8" type="ORF">BLAG_LOCUS21700</name>
</gene>
<dbReference type="EMBL" id="OV696692">
    <property type="protein sequence ID" value="CAH1268921.1"/>
    <property type="molecule type" value="Genomic_DNA"/>
</dbReference>
<dbReference type="Pfam" id="PF00084">
    <property type="entry name" value="Sushi"/>
    <property type="match status" value="1"/>
</dbReference>
<evidence type="ECO:0000256" key="6">
    <source>
        <dbReference type="SAM" id="Phobius"/>
    </source>
</evidence>
<reference evidence="8" key="1">
    <citation type="submission" date="2022-01" db="EMBL/GenBank/DDBJ databases">
        <authorList>
            <person name="Braso-Vives M."/>
        </authorList>
    </citation>
    <scope>NUCLEOTIDE SEQUENCE</scope>
</reference>
<evidence type="ECO:0000313" key="8">
    <source>
        <dbReference type="EMBL" id="CAH1268921.1"/>
    </source>
</evidence>
<dbReference type="AlphaFoldDB" id="A0A8K0EWE0"/>
<dbReference type="SUPFAM" id="SSF57535">
    <property type="entry name" value="Complement control module/SCR domain"/>
    <property type="match status" value="1"/>
</dbReference>
<evidence type="ECO:0000256" key="1">
    <source>
        <dbReference type="ARBA" id="ARBA00022659"/>
    </source>
</evidence>
<dbReference type="InterPro" id="IPR000436">
    <property type="entry name" value="Sushi_SCR_CCP_dom"/>
</dbReference>
<organism evidence="8 9">
    <name type="scientific">Branchiostoma lanceolatum</name>
    <name type="common">Common lancelet</name>
    <name type="synonym">Amphioxus lanceolatum</name>
    <dbReference type="NCBI Taxonomy" id="7740"/>
    <lineage>
        <taxon>Eukaryota</taxon>
        <taxon>Metazoa</taxon>
        <taxon>Chordata</taxon>
        <taxon>Cephalochordata</taxon>
        <taxon>Leptocardii</taxon>
        <taxon>Amphioxiformes</taxon>
        <taxon>Branchiostomatidae</taxon>
        <taxon>Branchiostoma</taxon>
    </lineage>
</organism>
<dbReference type="Gene3D" id="2.10.70.10">
    <property type="entry name" value="Complement Module, domain 1"/>
    <property type="match status" value="1"/>
</dbReference>
<dbReference type="PANTHER" id="PTHR19325:SF567">
    <property type="entry name" value="SUSHI, VON WILLEBRAND FACTOR TYPE A, EGF AND PENTRAXIN DOMAIN-CONTAINING PROTEIN 1-LIKE"/>
    <property type="match status" value="1"/>
</dbReference>
<dbReference type="Proteomes" id="UP000838412">
    <property type="component" value="Chromosome 7"/>
</dbReference>
<protein>
    <submittedName>
        <fullName evidence="8">Hypp4020 protein</fullName>
    </submittedName>
</protein>
<keyword evidence="1 5" id="KW-0768">Sushi</keyword>
<dbReference type="OrthoDB" id="6103690at2759"/>
<dbReference type="PANTHER" id="PTHR19325">
    <property type="entry name" value="COMPLEMENT COMPONENT-RELATED SUSHI DOMAIN-CONTAINING"/>
    <property type="match status" value="1"/>
</dbReference>
<evidence type="ECO:0000256" key="2">
    <source>
        <dbReference type="ARBA" id="ARBA00022737"/>
    </source>
</evidence>
<evidence type="ECO:0000256" key="4">
    <source>
        <dbReference type="ARBA" id="ARBA00023180"/>
    </source>
</evidence>
<comment type="caution">
    <text evidence="5">Lacks conserved residue(s) required for the propagation of feature annotation.</text>
</comment>
<keyword evidence="2" id="KW-0677">Repeat</keyword>
<feature type="domain" description="Sushi" evidence="7">
    <location>
        <begin position="21"/>
        <end position="78"/>
    </location>
</feature>
<keyword evidence="3" id="KW-1015">Disulfide bond</keyword>
<evidence type="ECO:0000256" key="5">
    <source>
        <dbReference type="PROSITE-ProRule" id="PRU00302"/>
    </source>
</evidence>